<dbReference type="STRING" id="938405.SAMN02927895_00531"/>
<feature type="chain" id="PRO_5011780824" evidence="2">
    <location>
        <begin position="23"/>
        <end position="135"/>
    </location>
</feature>
<feature type="signal peptide" evidence="2">
    <location>
        <begin position="1"/>
        <end position="22"/>
    </location>
</feature>
<proteinExistence type="predicted"/>
<sequence length="135" mass="14105">MRLWLFRVLLALLIPVTEVAQAQFGKPDPLPPVTAAPAQPDSGSKPPPLPPTGGAAGTVAPQAPAAPPADGRNAPRCAQTLANGCLTQQSSCQIACPQQWSTNPSAPAFTPTDRAGCMGQCLQRYYACMRLYGCM</sequence>
<organism evidence="3 4">
    <name type="scientific">Belnapia rosea</name>
    <dbReference type="NCBI Taxonomy" id="938405"/>
    <lineage>
        <taxon>Bacteria</taxon>
        <taxon>Pseudomonadati</taxon>
        <taxon>Pseudomonadota</taxon>
        <taxon>Alphaproteobacteria</taxon>
        <taxon>Acetobacterales</taxon>
        <taxon>Roseomonadaceae</taxon>
        <taxon>Belnapia</taxon>
    </lineage>
</organism>
<keyword evidence="2" id="KW-0732">Signal</keyword>
<protein>
    <submittedName>
        <fullName evidence="3">Uncharacterized protein</fullName>
    </submittedName>
</protein>
<evidence type="ECO:0000256" key="2">
    <source>
        <dbReference type="SAM" id="SignalP"/>
    </source>
</evidence>
<evidence type="ECO:0000256" key="1">
    <source>
        <dbReference type="SAM" id="MobiDB-lite"/>
    </source>
</evidence>
<evidence type="ECO:0000313" key="3">
    <source>
        <dbReference type="EMBL" id="SDC24367.1"/>
    </source>
</evidence>
<name>A0A1G6K071_9PROT</name>
<evidence type="ECO:0000313" key="4">
    <source>
        <dbReference type="Proteomes" id="UP000198925"/>
    </source>
</evidence>
<reference evidence="3 4" key="1">
    <citation type="submission" date="2016-10" db="EMBL/GenBank/DDBJ databases">
        <authorList>
            <person name="de Groot N.N."/>
        </authorList>
    </citation>
    <scope>NUCLEOTIDE SEQUENCE [LARGE SCALE GENOMIC DNA]</scope>
    <source>
        <strain evidence="3 4">CPCC 100156</strain>
    </source>
</reference>
<feature type="region of interest" description="Disordered" evidence="1">
    <location>
        <begin position="24"/>
        <end position="74"/>
    </location>
</feature>
<gene>
    <name evidence="3" type="ORF">SAMN04487779_1001339</name>
</gene>
<dbReference type="Proteomes" id="UP000198925">
    <property type="component" value="Unassembled WGS sequence"/>
</dbReference>
<dbReference type="AlphaFoldDB" id="A0A1G6K071"/>
<accession>A0A1G6K071</accession>
<keyword evidence="4" id="KW-1185">Reference proteome</keyword>
<dbReference type="EMBL" id="FMZX01000001">
    <property type="protein sequence ID" value="SDC24367.1"/>
    <property type="molecule type" value="Genomic_DNA"/>
</dbReference>